<proteinExistence type="predicted"/>
<gene>
    <name evidence="3" type="ORF">Bca52824_011975</name>
</gene>
<dbReference type="InterPro" id="IPR036047">
    <property type="entry name" value="F-box-like_dom_sf"/>
</dbReference>
<dbReference type="Pfam" id="PF07646">
    <property type="entry name" value="Kelch_2"/>
    <property type="match status" value="1"/>
</dbReference>
<dbReference type="SUPFAM" id="SSF117281">
    <property type="entry name" value="Kelch motif"/>
    <property type="match status" value="1"/>
</dbReference>
<dbReference type="PANTHER" id="PTHR46344:SF1">
    <property type="entry name" value="OS02G0504900 PROTEIN"/>
    <property type="match status" value="1"/>
</dbReference>
<dbReference type="SMART" id="SM00612">
    <property type="entry name" value="Kelch"/>
    <property type="match status" value="2"/>
</dbReference>
<evidence type="ECO:0008006" key="5">
    <source>
        <dbReference type="Google" id="ProtNLM"/>
    </source>
</evidence>
<evidence type="ECO:0000256" key="2">
    <source>
        <dbReference type="ARBA" id="ARBA00022737"/>
    </source>
</evidence>
<evidence type="ECO:0000313" key="4">
    <source>
        <dbReference type="Proteomes" id="UP000886595"/>
    </source>
</evidence>
<dbReference type="InterPro" id="IPR006652">
    <property type="entry name" value="Kelch_1"/>
</dbReference>
<dbReference type="PANTHER" id="PTHR46344">
    <property type="entry name" value="OS02G0202900 PROTEIN"/>
    <property type="match status" value="1"/>
</dbReference>
<dbReference type="Proteomes" id="UP000886595">
    <property type="component" value="Unassembled WGS sequence"/>
</dbReference>
<keyword evidence="1" id="KW-0880">Kelch repeat</keyword>
<dbReference type="OrthoDB" id="1069760at2759"/>
<dbReference type="InterPro" id="IPR011498">
    <property type="entry name" value="Kelch_2"/>
</dbReference>
<name>A0A8X8B2L0_BRACI</name>
<accession>A0A8X8B2L0</accession>
<protein>
    <recommendedName>
        <fullName evidence="5">F-box domain-containing protein</fullName>
    </recommendedName>
</protein>
<dbReference type="CDD" id="cd22152">
    <property type="entry name" value="F-box_AtAFR-like"/>
    <property type="match status" value="1"/>
</dbReference>
<keyword evidence="4" id="KW-1185">Reference proteome</keyword>
<reference evidence="3 4" key="1">
    <citation type="submission" date="2020-02" db="EMBL/GenBank/DDBJ databases">
        <authorList>
            <person name="Ma Q."/>
            <person name="Huang Y."/>
            <person name="Song X."/>
            <person name="Pei D."/>
        </authorList>
    </citation>
    <scope>NUCLEOTIDE SEQUENCE [LARGE SCALE GENOMIC DNA]</scope>
    <source>
        <strain evidence="3">Sxm20200214</strain>
        <tissue evidence="3">Leaf</tissue>
    </source>
</reference>
<evidence type="ECO:0000313" key="3">
    <source>
        <dbReference type="EMBL" id="KAG2318762.1"/>
    </source>
</evidence>
<keyword evidence="2" id="KW-0677">Repeat</keyword>
<dbReference type="Gene3D" id="2.120.10.80">
    <property type="entry name" value="Kelch-type beta propeller"/>
    <property type="match status" value="1"/>
</dbReference>
<sequence>MVESSSLIPGLADDVAELCLSRIPASGFRIISQVCWRWRRFLRSEHYAAVRKMTGSVEELMCVLEDNQYWEVFDGSYNKLGRIPPVPGPVKGCSRLAMLDGGKIVFIGGIYYEGKSARVSANVYEFNPATNRWTKLADMNIPRCGFEYAVVDGLLYVIRGFTAHGDKLLSLEVYNPKTNKWSLMDCPYRPSPSCAFAFSFKSKLFVADYGSSFIDIYDPITETWEELDSGQTITAYSHTVIGNKVYFFDFFNPGMGVFDPEKNSWSWVIVPLFGESYLMCILGKLNNKVILFSRQCEGLCGDFDKEDAAEWRASPIVLSGFDATSVLINF</sequence>
<dbReference type="InterPro" id="IPR015915">
    <property type="entry name" value="Kelch-typ_b-propeller"/>
</dbReference>
<dbReference type="Pfam" id="PF01344">
    <property type="entry name" value="Kelch_1"/>
    <property type="match status" value="1"/>
</dbReference>
<dbReference type="AlphaFoldDB" id="A0A8X8B2L0"/>
<dbReference type="SUPFAM" id="SSF81383">
    <property type="entry name" value="F-box domain"/>
    <property type="match status" value="1"/>
</dbReference>
<organism evidence="3 4">
    <name type="scientific">Brassica carinata</name>
    <name type="common">Ethiopian mustard</name>
    <name type="synonym">Abyssinian cabbage</name>
    <dbReference type="NCBI Taxonomy" id="52824"/>
    <lineage>
        <taxon>Eukaryota</taxon>
        <taxon>Viridiplantae</taxon>
        <taxon>Streptophyta</taxon>
        <taxon>Embryophyta</taxon>
        <taxon>Tracheophyta</taxon>
        <taxon>Spermatophyta</taxon>
        <taxon>Magnoliopsida</taxon>
        <taxon>eudicotyledons</taxon>
        <taxon>Gunneridae</taxon>
        <taxon>Pentapetalae</taxon>
        <taxon>rosids</taxon>
        <taxon>malvids</taxon>
        <taxon>Brassicales</taxon>
        <taxon>Brassicaceae</taxon>
        <taxon>Brassiceae</taxon>
        <taxon>Brassica</taxon>
    </lineage>
</organism>
<evidence type="ECO:0000256" key="1">
    <source>
        <dbReference type="ARBA" id="ARBA00022441"/>
    </source>
</evidence>
<comment type="caution">
    <text evidence="3">The sequence shown here is derived from an EMBL/GenBank/DDBJ whole genome shotgun (WGS) entry which is preliminary data.</text>
</comment>
<dbReference type="EMBL" id="JAAMPC010000003">
    <property type="protein sequence ID" value="KAG2318762.1"/>
    <property type="molecule type" value="Genomic_DNA"/>
</dbReference>